<evidence type="ECO:0000313" key="4">
    <source>
        <dbReference type="Proteomes" id="UP000053927"/>
    </source>
</evidence>
<dbReference type="Proteomes" id="UP000053927">
    <property type="component" value="Unassembled WGS sequence"/>
</dbReference>
<feature type="compositionally biased region" description="Low complexity" evidence="1">
    <location>
        <begin position="71"/>
        <end position="91"/>
    </location>
</feature>
<dbReference type="KEGG" id="shs:STEHIDRAFT_116685"/>
<sequence>MLSNSYSFTPYLYCRRSHGPHQPPKLLESKPAPDNTPNPPTLSPVIPLISPLNALSISISTAPNHFPSPPRASADPAPASKDSVSVGEAVESGGGGGDLAYGTSGINSVVCILSEEDIGHDPTVQVVGDPNSKVPVYRFSLGGDNARLWQTVDALFWSSISYTGRGTSVWAVRQVNPDTGELFGDVLIMKNAWRTQRRTPESGIYGSVKGDHPGLAKFFDGRDVFYPSPRDHEAITVYGLRGYSPDSHGLERHLHRLLLKSVGQPLWKYESELQLLRGLRDATLAHQFLSEQGILHRDISAGNVCLLLFLYILLNRLPSPPPGGEGFLCDLELAHLDKPDVEWNTEYVKVVEEHPPQLRRGCSALNAQPPVPRTVSTSMPMKMSGTVEHADIITGTAQFMAAELLLVSMHRKKSKVEHFPHGVHHDLESIIWVTAYAVMKHIHLLVLHDPNLSKSTEDEEDWYKAIRSAFGHLTLESIYNSRTAKAPLLFIGRPTLRAPIHNVVRNHVSETMCKLLYGFVHLLEFQHMLISTNMTYNDLLGLFNTAIAELEAAATPSKA</sequence>
<evidence type="ECO:0000259" key="2">
    <source>
        <dbReference type="PROSITE" id="PS50011"/>
    </source>
</evidence>
<feature type="region of interest" description="Disordered" evidence="1">
    <location>
        <begin position="19"/>
        <end position="44"/>
    </location>
</feature>
<dbReference type="PROSITE" id="PS50011">
    <property type="entry name" value="PROTEIN_KINASE_DOM"/>
    <property type="match status" value="1"/>
</dbReference>
<dbReference type="InterPro" id="IPR040976">
    <property type="entry name" value="Pkinase_fungal"/>
</dbReference>
<dbReference type="InterPro" id="IPR008266">
    <property type="entry name" value="Tyr_kinase_AS"/>
</dbReference>
<evidence type="ECO:0000256" key="1">
    <source>
        <dbReference type="SAM" id="MobiDB-lite"/>
    </source>
</evidence>
<proteinExistence type="predicted"/>
<feature type="domain" description="Protein kinase" evidence="2">
    <location>
        <begin position="157"/>
        <end position="510"/>
    </location>
</feature>
<organism evidence="3 4">
    <name type="scientific">Stereum hirsutum (strain FP-91666)</name>
    <name type="common">White-rot fungus</name>
    <dbReference type="NCBI Taxonomy" id="721885"/>
    <lineage>
        <taxon>Eukaryota</taxon>
        <taxon>Fungi</taxon>
        <taxon>Dikarya</taxon>
        <taxon>Basidiomycota</taxon>
        <taxon>Agaricomycotina</taxon>
        <taxon>Agaricomycetes</taxon>
        <taxon>Russulales</taxon>
        <taxon>Stereaceae</taxon>
        <taxon>Stereum</taxon>
    </lineage>
</organism>
<accession>R7RWQ0</accession>
<dbReference type="PANTHER" id="PTHR38248">
    <property type="entry name" value="FUNK1 6"/>
    <property type="match status" value="1"/>
</dbReference>
<dbReference type="InterPro" id="IPR000719">
    <property type="entry name" value="Prot_kinase_dom"/>
</dbReference>
<name>R7RWQ0_STEHR</name>
<dbReference type="GeneID" id="18795960"/>
<dbReference type="EMBL" id="JH687407">
    <property type="protein sequence ID" value="EIM79213.1"/>
    <property type="molecule type" value="Genomic_DNA"/>
</dbReference>
<dbReference type="Gene3D" id="1.10.510.10">
    <property type="entry name" value="Transferase(Phosphotransferase) domain 1"/>
    <property type="match status" value="1"/>
</dbReference>
<dbReference type="RefSeq" id="XP_007311666.1">
    <property type="nucleotide sequence ID" value="XM_007311604.1"/>
</dbReference>
<dbReference type="GO" id="GO:0004672">
    <property type="term" value="F:protein kinase activity"/>
    <property type="evidence" value="ECO:0007669"/>
    <property type="project" value="InterPro"/>
</dbReference>
<dbReference type="SUPFAM" id="SSF56112">
    <property type="entry name" value="Protein kinase-like (PK-like)"/>
    <property type="match status" value="1"/>
</dbReference>
<dbReference type="eggNOG" id="ENOG502RUZE">
    <property type="taxonomic scope" value="Eukaryota"/>
</dbReference>
<feature type="region of interest" description="Disordered" evidence="1">
    <location>
        <begin position="66"/>
        <end position="98"/>
    </location>
</feature>
<evidence type="ECO:0000313" key="3">
    <source>
        <dbReference type="EMBL" id="EIM79213.1"/>
    </source>
</evidence>
<reference evidence="4" key="1">
    <citation type="journal article" date="2012" name="Science">
        <title>The Paleozoic origin of enzymatic lignin decomposition reconstructed from 31 fungal genomes.</title>
        <authorList>
            <person name="Floudas D."/>
            <person name="Binder M."/>
            <person name="Riley R."/>
            <person name="Barry K."/>
            <person name="Blanchette R.A."/>
            <person name="Henrissat B."/>
            <person name="Martinez A.T."/>
            <person name="Otillar R."/>
            <person name="Spatafora J.W."/>
            <person name="Yadav J.S."/>
            <person name="Aerts A."/>
            <person name="Benoit I."/>
            <person name="Boyd A."/>
            <person name="Carlson A."/>
            <person name="Copeland A."/>
            <person name="Coutinho P.M."/>
            <person name="de Vries R.P."/>
            <person name="Ferreira P."/>
            <person name="Findley K."/>
            <person name="Foster B."/>
            <person name="Gaskell J."/>
            <person name="Glotzer D."/>
            <person name="Gorecki P."/>
            <person name="Heitman J."/>
            <person name="Hesse C."/>
            <person name="Hori C."/>
            <person name="Igarashi K."/>
            <person name="Jurgens J.A."/>
            <person name="Kallen N."/>
            <person name="Kersten P."/>
            <person name="Kohler A."/>
            <person name="Kuees U."/>
            <person name="Kumar T.K.A."/>
            <person name="Kuo A."/>
            <person name="LaButti K."/>
            <person name="Larrondo L.F."/>
            <person name="Lindquist E."/>
            <person name="Ling A."/>
            <person name="Lombard V."/>
            <person name="Lucas S."/>
            <person name="Lundell T."/>
            <person name="Martin R."/>
            <person name="McLaughlin D.J."/>
            <person name="Morgenstern I."/>
            <person name="Morin E."/>
            <person name="Murat C."/>
            <person name="Nagy L.G."/>
            <person name="Nolan M."/>
            <person name="Ohm R.A."/>
            <person name="Patyshakuliyeva A."/>
            <person name="Rokas A."/>
            <person name="Ruiz-Duenas F.J."/>
            <person name="Sabat G."/>
            <person name="Salamov A."/>
            <person name="Samejima M."/>
            <person name="Schmutz J."/>
            <person name="Slot J.C."/>
            <person name="St John F."/>
            <person name="Stenlid J."/>
            <person name="Sun H."/>
            <person name="Sun S."/>
            <person name="Syed K."/>
            <person name="Tsang A."/>
            <person name="Wiebenga A."/>
            <person name="Young D."/>
            <person name="Pisabarro A."/>
            <person name="Eastwood D.C."/>
            <person name="Martin F."/>
            <person name="Cullen D."/>
            <person name="Grigoriev I.V."/>
            <person name="Hibbett D.S."/>
        </authorList>
    </citation>
    <scope>NUCLEOTIDE SEQUENCE [LARGE SCALE GENOMIC DNA]</scope>
    <source>
        <strain evidence="4">FP-91666</strain>
    </source>
</reference>
<dbReference type="InterPro" id="IPR011009">
    <property type="entry name" value="Kinase-like_dom_sf"/>
</dbReference>
<dbReference type="Pfam" id="PF17667">
    <property type="entry name" value="Pkinase_fungal"/>
    <property type="match status" value="1"/>
</dbReference>
<protein>
    <recommendedName>
        <fullName evidence="2">Protein kinase domain-containing protein</fullName>
    </recommendedName>
</protein>
<dbReference type="PROSITE" id="PS00109">
    <property type="entry name" value="PROTEIN_KINASE_TYR"/>
    <property type="match status" value="1"/>
</dbReference>
<gene>
    <name evidence="3" type="ORF">STEHIDRAFT_116685</name>
</gene>
<dbReference type="GO" id="GO:0005524">
    <property type="term" value="F:ATP binding"/>
    <property type="evidence" value="ECO:0007669"/>
    <property type="project" value="InterPro"/>
</dbReference>
<dbReference type="PANTHER" id="PTHR38248:SF2">
    <property type="entry name" value="FUNK1 11"/>
    <property type="match status" value="1"/>
</dbReference>
<dbReference type="OrthoDB" id="3271139at2759"/>
<dbReference type="AlphaFoldDB" id="R7RWQ0"/>
<keyword evidence="4" id="KW-1185">Reference proteome</keyword>